<feature type="compositionally biased region" description="Low complexity" evidence="1">
    <location>
        <begin position="143"/>
        <end position="153"/>
    </location>
</feature>
<proteinExistence type="predicted"/>
<dbReference type="EMBL" id="BLLF01000521">
    <property type="protein sequence ID" value="GFH12615.1"/>
    <property type="molecule type" value="Genomic_DNA"/>
</dbReference>
<feature type="region of interest" description="Disordered" evidence="1">
    <location>
        <begin position="135"/>
        <end position="159"/>
    </location>
</feature>
<gene>
    <name evidence="2" type="ORF">HaLaN_08330</name>
</gene>
<dbReference type="AlphaFoldDB" id="A0A699YTP4"/>
<reference evidence="2 3" key="1">
    <citation type="submission" date="2020-02" db="EMBL/GenBank/DDBJ databases">
        <title>Draft genome sequence of Haematococcus lacustris strain NIES-144.</title>
        <authorList>
            <person name="Morimoto D."/>
            <person name="Nakagawa S."/>
            <person name="Yoshida T."/>
            <person name="Sawayama S."/>
        </authorList>
    </citation>
    <scope>NUCLEOTIDE SEQUENCE [LARGE SCALE GENOMIC DNA]</scope>
    <source>
        <strain evidence="2 3">NIES-144</strain>
    </source>
</reference>
<feature type="non-terminal residue" evidence="2">
    <location>
        <position position="159"/>
    </location>
</feature>
<comment type="caution">
    <text evidence="2">The sequence shown here is derived from an EMBL/GenBank/DDBJ whole genome shotgun (WGS) entry which is preliminary data.</text>
</comment>
<keyword evidence="3" id="KW-1185">Reference proteome</keyword>
<sequence>MKVQVRVLTARRWRLPLEALGSEQYKAVQEQLRAQGVVVEAQALPSSRAAPRLVVQEEAAPSLLLEQYAALAGMGQGPLALAQQAVQAVAESGARGESSRRHTLLTLAGVTIEGYGPFRQPQTYTLADKGLRALTGRNEDDGGASSNGAGKSSLVSAPL</sequence>
<evidence type="ECO:0000313" key="2">
    <source>
        <dbReference type="EMBL" id="GFH12615.1"/>
    </source>
</evidence>
<name>A0A699YTP4_HAELA</name>
<protein>
    <submittedName>
        <fullName evidence="2">Metallophos domain-containing protein</fullName>
    </submittedName>
</protein>
<evidence type="ECO:0000313" key="3">
    <source>
        <dbReference type="Proteomes" id="UP000485058"/>
    </source>
</evidence>
<organism evidence="2 3">
    <name type="scientific">Haematococcus lacustris</name>
    <name type="common">Green alga</name>
    <name type="synonym">Haematococcus pluvialis</name>
    <dbReference type="NCBI Taxonomy" id="44745"/>
    <lineage>
        <taxon>Eukaryota</taxon>
        <taxon>Viridiplantae</taxon>
        <taxon>Chlorophyta</taxon>
        <taxon>core chlorophytes</taxon>
        <taxon>Chlorophyceae</taxon>
        <taxon>CS clade</taxon>
        <taxon>Chlamydomonadales</taxon>
        <taxon>Haematococcaceae</taxon>
        <taxon>Haematococcus</taxon>
    </lineage>
</organism>
<feature type="non-terminal residue" evidence="2">
    <location>
        <position position="1"/>
    </location>
</feature>
<evidence type="ECO:0000256" key="1">
    <source>
        <dbReference type="SAM" id="MobiDB-lite"/>
    </source>
</evidence>
<accession>A0A699YTP4</accession>
<dbReference type="Proteomes" id="UP000485058">
    <property type="component" value="Unassembled WGS sequence"/>
</dbReference>